<sequence length="103" mass="11606">MHIKRARTIKPAQIRHLLRVTEATSWHPERNALILLLGLICGMRISEIGTAWRYSNVGLIFVARLIERAADMPLEAAIKQRVSTPLGISTLRFATERSELCGE</sequence>
<proteinExistence type="predicted"/>
<dbReference type="InterPro" id="IPR001466">
    <property type="entry name" value="Beta-lactam-related"/>
</dbReference>
<dbReference type="Pfam" id="PF00144">
    <property type="entry name" value="Beta-lactamase"/>
    <property type="match status" value="1"/>
</dbReference>
<dbReference type="RefSeq" id="WP_150608266.1">
    <property type="nucleotide sequence ID" value="NZ_CABPRY010000003.1"/>
</dbReference>
<feature type="domain" description="Beta-lactamase-related" evidence="1">
    <location>
        <begin position="47"/>
        <end position="98"/>
    </location>
</feature>
<protein>
    <submittedName>
        <fullName evidence="2">Tyrosine recombinase XerD</fullName>
    </submittedName>
</protein>
<organism evidence="2 3">
    <name type="scientific">Pandoraea cepalis</name>
    <dbReference type="NCBI Taxonomy" id="2508294"/>
    <lineage>
        <taxon>Bacteria</taxon>
        <taxon>Pseudomonadati</taxon>
        <taxon>Pseudomonadota</taxon>
        <taxon>Betaproteobacteria</taxon>
        <taxon>Burkholderiales</taxon>
        <taxon>Burkholderiaceae</taxon>
        <taxon>Pandoraea</taxon>
    </lineage>
</organism>
<evidence type="ECO:0000259" key="1">
    <source>
        <dbReference type="Pfam" id="PF00144"/>
    </source>
</evidence>
<name>A0A5E4UKX8_9BURK</name>
<dbReference type="SUPFAM" id="SSF56601">
    <property type="entry name" value="beta-lactamase/transpeptidase-like"/>
    <property type="match status" value="1"/>
</dbReference>
<dbReference type="EMBL" id="CABPRY010000003">
    <property type="protein sequence ID" value="VVE00688.1"/>
    <property type="molecule type" value="Genomic_DNA"/>
</dbReference>
<gene>
    <name evidence="2" type="primary">xerD_2</name>
    <name evidence="2" type="ORF">PCE31107_02129</name>
</gene>
<reference evidence="2 3" key="1">
    <citation type="submission" date="2019-08" db="EMBL/GenBank/DDBJ databases">
        <authorList>
            <person name="Peeters C."/>
        </authorList>
    </citation>
    <scope>NUCLEOTIDE SEQUENCE [LARGE SCALE GENOMIC DNA]</scope>
    <source>
        <strain evidence="2 3">LMG 31107</strain>
    </source>
</reference>
<dbReference type="Proteomes" id="UP000396788">
    <property type="component" value="Unassembled WGS sequence"/>
</dbReference>
<dbReference type="AlphaFoldDB" id="A0A5E4UKX8"/>
<evidence type="ECO:0000313" key="3">
    <source>
        <dbReference type="Proteomes" id="UP000396788"/>
    </source>
</evidence>
<evidence type="ECO:0000313" key="2">
    <source>
        <dbReference type="EMBL" id="VVE00688.1"/>
    </source>
</evidence>
<dbReference type="InterPro" id="IPR012338">
    <property type="entry name" value="Beta-lactam/transpept-like"/>
</dbReference>
<dbReference type="Gene3D" id="3.40.710.10">
    <property type="entry name" value="DD-peptidase/beta-lactamase superfamily"/>
    <property type="match status" value="1"/>
</dbReference>
<accession>A0A5E4UKX8</accession>